<dbReference type="InterPro" id="IPR001451">
    <property type="entry name" value="Hexapep"/>
</dbReference>
<gene>
    <name evidence="4" type="ORF">DP176_00075</name>
    <name evidence="3" type="ORF">G6693_05010</name>
    <name evidence="2" type="ORF">G6731_05585</name>
    <name evidence="1" type="ORF">Pas1_08230</name>
</gene>
<accession>A0A2Z4JP00</accession>
<dbReference type="Pfam" id="PF00132">
    <property type="entry name" value="Hexapep"/>
    <property type="match status" value="1"/>
</dbReference>
<reference evidence="4 6" key="2">
    <citation type="submission" date="2018-06" db="EMBL/GenBank/DDBJ databases">
        <title>Genome of strain Polynucleobacter sp. FUKU-NW-11.</title>
        <authorList>
            <person name="Hahn M.W."/>
        </authorList>
    </citation>
    <scope>NUCLEOTIDE SEQUENCE [LARGE SCALE GENOMIC DNA]</scope>
    <source>
        <strain evidence="4">FUKU-NW-11</strain>
        <strain evidence="6">FUKU-NW11</strain>
    </source>
</reference>
<dbReference type="OrthoDB" id="9803036at2"/>
<reference evidence="1" key="3">
    <citation type="journal article" date="2019" name="Int. J. Syst. Evol. Microbiol.">
        <title>Polynucleobacter paneuropaeus sp. nov., characterized by six strains isolated from freshwater lakes located along a 3000 km north-south cross-section across Europe.</title>
        <authorList>
            <person name="Hoetzinger M."/>
            <person name="Schmidt J."/>
            <person name="Pitt A."/>
            <person name="Koll U."/>
            <person name="Lang E."/>
            <person name="Hahn M.W."/>
        </authorList>
    </citation>
    <scope>NUCLEOTIDE SEQUENCE</scope>
    <source>
        <strain evidence="1">MG-25-Pas1-D2</strain>
    </source>
</reference>
<dbReference type="Proteomes" id="UP000248592">
    <property type="component" value="Chromosome"/>
</dbReference>
<proteinExistence type="predicted"/>
<evidence type="ECO:0000313" key="3">
    <source>
        <dbReference type="EMBL" id="MBT8591284.1"/>
    </source>
</evidence>
<evidence type="ECO:0000313" key="6">
    <source>
        <dbReference type="Proteomes" id="UP000251072"/>
    </source>
</evidence>
<dbReference type="Proteomes" id="UP000783102">
    <property type="component" value="Unassembled WGS sequence"/>
</dbReference>
<evidence type="ECO:0000313" key="4">
    <source>
        <dbReference type="EMBL" id="RAZ43433.1"/>
    </source>
</evidence>
<dbReference type="PANTHER" id="PTHR13061:SF29">
    <property type="entry name" value="GAMMA CARBONIC ANHYDRASE-LIKE 1, MITOCHONDRIAL-RELATED"/>
    <property type="match status" value="1"/>
</dbReference>
<dbReference type="InterPro" id="IPR050484">
    <property type="entry name" value="Transf_Hexapept/Carb_Anhydrase"/>
</dbReference>
<reference evidence="5" key="1">
    <citation type="submission" date="2018-06" db="EMBL/GenBank/DDBJ databases">
        <title>Description of a new Polynucleobacter species.</title>
        <authorList>
            <person name="Hahn M.W."/>
        </authorList>
    </citation>
    <scope>NUCLEOTIDE SEQUENCE [LARGE SCALE GENOMIC DNA]</scope>
    <source>
        <strain evidence="5">MG-25-Pas1-D2</strain>
    </source>
</reference>
<protein>
    <submittedName>
        <fullName evidence="1">Gamma carbonic anhydrase family protein</fullName>
    </submittedName>
</protein>
<dbReference type="PANTHER" id="PTHR13061">
    <property type="entry name" value="DYNACTIN SUBUNIT P25"/>
    <property type="match status" value="1"/>
</dbReference>
<dbReference type="EMBL" id="CP030085">
    <property type="protein sequence ID" value="AWW50366.1"/>
    <property type="molecule type" value="Genomic_DNA"/>
</dbReference>
<dbReference type="Gene3D" id="2.160.10.10">
    <property type="entry name" value="Hexapeptide repeat proteins"/>
    <property type="match status" value="1"/>
</dbReference>
<dbReference type="Proteomes" id="UP000251072">
    <property type="component" value="Unassembled WGS sequence"/>
</dbReference>
<dbReference type="AlphaFoldDB" id="A0A2Z4JP00"/>
<reference evidence="2" key="4">
    <citation type="journal article" date="2021" name="Genome Biol. Evol.">
        <title>Continental-Scale Gene Flow Prevents Allopatric Divergence of Pelagic Freshwater Bacteria.</title>
        <authorList>
            <person name="Hoetzinger M."/>
            <person name="Pitt A."/>
            <person name="Huemer A."/>
            <person name="Hahn M.W."/>
        </authorList>
    </citation>
    <scope>NUCLEOTIDE SEQUENCE</scope>
    <source>
        <strain evidence="3">AP-YLGG-20-G6</strain>
        <strain evidence="2">SM1-W8</strain>
    </source>
</reference>
<evidence type="ECO:0000313" key="2">
    <source>
        <dbReference type="EMBL" id="MBT8551426.1"/>
    </source>
</evidence>
<sequence>MAIFELDGIAPALAKGVWVAESAEVIGRVELHENVSIWPQVVIRGDNDLIQIGEGSNVQDSSVLHTDPGFELLIGKHVTVGHKVMLHGCQIGDGSLIGIGAVILNGAKIGKHCLVGAGALVTEGKEFPDGSMILGSPAKVVKMLDAEQMQKIEEIAGRYVSNAQRYLKTLKPIT</sequence>
<name>A0A2Z4JP00_9BURK</name>
<dbReference type="InterPro" id="IPR047324">
    <property type="entry name" value="LbH_gamma_CA-like"/>
</dbReference>
<dbReference type="KEGG" id="poh:DPM16_07060"/>
<dbReference type="EMBL" id="JAANGI010000001">
    <property type="protein sequence ID" value="MBT8591284.1"/>
    <property type="molecule type" value="Genomic_DNA"/>
</dbReference>
<evidence type="ECO:0000313" key="1">
    <source>
        <dbReference type="EMBL" id="AWW50366.1"/>
    </source>
</evidence>
<dbReference type="SUPFAM" id="SSF51161">
    <property type="entry name" value="Trimeric LpxA-like enzymes"/>
    <property type="match status" value="1"/>
</dbReference>
<dbReference type="EMBL" id="QMCH01000001">
    <property type="protein sequence ID" value="RAZ43433.1"/>
    <property type="molecule type" value="Genomic_DNA"/>
</dbReference>
<dbReference type="RefSeq" id="WP_112205328.1">
    <property type="nucleotide sequence ID" value="NZ_CBCSBS010000002.1"/>
</dbReference>
<keyword evidence="6" id="KW-1185">Reference proteome</keyword>
<dbReference type="InterPro" id="IPR011004">
    <property type="entry name" value="Trimer_LpxA-like_sf"/>
</dbReference>
<organism evidence="1 5">
    <name type="scientific">Polynucleobacter paneuropaeus</name>
    <dbReference type="NCBI Taxonomy" id="2527775"/>
    <lineage>
        <taxon>Bacteria</taxon>
        <taxon>Pseudomonadati</taxon>
        <taxon>Pseudomonadota</taxon>
        <taxon>Betaproteobacteria</taxon>
        <taxon>Burkholderiales</taxon>
        <taxon>Burkholderiaceae</taxon>
        <taxon>Polynucleobacter</taxon>
    </lineage>
</organism>
<dbReference type="EMBL" id="JAANEY010000001">
    <property type="protein sequence ID" value="MBT8551426.1"/>
    <property type="molecule type" value="Genomic_DNA"/>
</dbReference>
<dbReference type="GeneID" id="66832875"/>
<dbReference type="CDD" id="cd04645">
    <property type="entry name" value="LbH_gamma_CA_like"/>
    <property type="match status" value="1"/>
</dbReference>
<dbReference type="Proteomes" id="UP000762271">
    <property type="component" value="Unassembled WGS sequence"/>
</dbReference>
<evidence type="ECO:0000313" key="5">
    <source>
        <dbReference type="Proteomes" id="UP000248592"/>
    </source>
</evidence>